<evidence type="ECO:0000313" key="3">
    <source>
        <dbReference type="Proteomes" id="UP000592181"/>
    </source>
</evidence>
<evidence type="ECO:0000256" key="1">
    <source>
        <dbReference type="SAM" id="Phobius"/>
    </source>
</evidence>
<accession>A0A852X6P5</accession>
<reference evidence="2 3" key="1">
    <citation type="submission" date="2020-07" db="EMBL/GenBank/DDBJ databases">
        <title>Sequencing the genomes of 1000 actinobacteria strains.</title>
        <authorList>
            <person name="Klenk H.-P."/>
        </authorList>
    </citation>
    <scope>NUCLEOTIDE SEQUENCE [LARGE SCALE GENOMIC DNA]</scope>
    <source>
        <strain evidence="2 3">DSM 24723</strain>
    </source>
</reference>
<keyword evidence="1" id="KW-1133">Transmembrane helix</keyword>
<comment type="caution">
    <text evidence="2">The sequence shown here is derived from an EMBL/GenBank/DDBJ whole genome shotgun (WGS) entry which is preliminary data.</text>
</comment>
<keyword evidence="1" id="KW-0812">Transmembrane</keyword>
<dbReference type="AlphaFoldDB" id="A0A852X6P5"/>
<gene>
    <name evidence="2" type="ORF">BJY28_000383</name>
</gene>
<protein>
    <submittedName>
        <fullName evidence="2">ABC-type nickel/cobalt efflux system permease component RcnA</fullName>
    </submittedName>
</protein>
<keyword evidence="1" id="KW-0472">Membrane</keyword>
<evidence type="ECO:0000313" key="2">
    <source>
        <dbReference type="EMBL" id="NYG35914.1"/>
    </source>
</evidence>
<dbReference type="EMBL" id="JACBZX010000001">
    <property type="protein sequence ID" value="NYG35914.1"/>
    <property type="molecule type" value="Genomic_DNA"/>
</dbReference>
<name>A0A852X6P5_9MICO</name>
<keyword evidence="3" id="KW-1185">Reference proteome</keyword>
<sequence>MPTSFRDVLGQGAATAVAFVVVRRLAALLGWTGAADESWTESIVAGIIFGIAFALITLAWRAFCQGREPED</sequence>
<organism evidence="2 3">
    <name type="scientific">Janibacter alkaliphilus</name>
    <dbReference type="NCBI Taxonomy" id="1069963"/>
    <lineage>
        <taxon>Bacteria</taxon>
        <taxon>Bacillati</taxon>
        <taxon>Actinomycetota</taxon>
        <taxon>Actinomycetes</taxon>
        <taxon>Micrococcales</taxon>
        <taxon>Intrasporangiaceae</taxon>
        <taxon>Janibacter</taxon>
    </lineage>
</organism>
<dbReference type="Proteomes" id="UP000592181">
    <property type="component" value="Unassembled WGS sequence"/>
</dbReference>
<feature type="transmembrane region" description="Helical" evidence="1">
    <location>
        <begin position="43"/>
        <end position="63"/>
    </location>
</feature>
<proteinExistence type="predicted"/>
<dbReference type="RefSeq" id="WP_179461502.1">
    <property type="nucleotide sequence ID" value="NZ_JACBZX010000001.1"/>
</dbReference>